<keyword evidence="1" id="KW-0472">Membrane</keyword>
<dbReference type="AlphaFoldDB" id="A0A7S2SL92"/>
<evidence type="ECO:0000256" key="1">
    <source>
        <dbReference type="SAM" id="Phobius"/>
    </source>
</evidence>
<feature type="transmembrane region" description="Helical" evidence="1">
    <location>
        <begin position="109"/>
        <end position="129"/>
    </location>
</feature>
<accession>A0A7S2SL92</accession>
<sequence>MSRYRRGEPCEHKHKRVMKLLSCAALAALVVAALAPASAFLPQQKLAARPLGLQARVRSCRGGPAPLKMGLFGPTEKEMAEDEEAMRGMSEQEKINYMSWKQTNQETNVMTYVSVAGLIPMFYLLWVALTAE</sequence>
<keyword evidence="1" id="KW-0812">Transmembrane</keyword>
<keyword evidence="1" id="KW-1133">Transmembrane helix</keyword>
<name>A0A7S2SL92_9STRA</name>
<proteinExistence type="predicted"/>
<evidence type="ECO:0000313" key="2">
    <source>
        <dbReference type="EMBL" id="CAD9703367.1"/>
    </source>
</evidence>
<organism evidence="2">
    <name type="scientific">Rhizochromulina marina</name>
    <dbReference type="NCBI Taxonomy" id="1034831"/>
    <lineage>
        <taxon>Eukaryota</taxon>
        <taxon>Sar</taxon>
        <taxon>Stramenopiles</taxon>
        <taxon>Ochrophyta</taxon>
        <taxon>Dictyochophyceae</taxon>
        <taxon>Rhizochromulinales</taxon>
        <taxon>Rhizochromulina</taxon>
    </lineage>
</organism>
<protein>
    <submittedName>
        <fullName evidence="2">Uncharacterized protein</fullName>
    </submittedName>
</protein>
<dbReference type="EMBL" id="HBHJ01024332">
    <property type="protein sequence ID" value="CAD9703367.1"/>
    <property type="molecule type" value="Transcribed_RNA"/>
</dbReference>
<gene>
    <name evidence="2" type="ORF">RMAR1173_LOCUS16056</name>
</gene>
<reference evidence="2" key="1">
    <citation type="submission" date="2021-01" db="EMBL/GenBank/DDBJ databases">
        <authorList>
            <person name="Corre E."/>
            <person name="Pelletier E."/>
            <person name="Niang G."/>
            <person name="Scheremetjew M."/>
            <person name="Finn R."/>
            <person name="Kale V."/>
            <person name="Holt S."/>
            <person name="Cochrane G."/>
            <person name="Meng A."/>
            <person name="Brown T."/>
            <person name="Cohen L."/>
        </authorList>
    </citation>
    <scope>NUCLEOTIDE SEQUENCE</scope>
    <source>
        <strain evidence="2">CCMP1243</strain>
    </source>
</reference>